<reference evidence="1 2" key="1">
    <citation type="submission" date="2019-02" db="EMBL/GenBank/DDBJ databases">
        <title>Deep-cultivation of Planctomycetes and their phenomic and genomic characterization uncovers novel biology.</title>
        <authorList>
            <person name="Wiegand S."/>
            <person name="Jogler M."/>
            <person name="Boedeker C."/>
            <person name="Pinto D."/>
            <person name="Vollmers J."/>
            <person name="Rivas-Marin E."/>
            <person name="Kohn T."/>
            <person name="Peeters S.H."/>
            <person name="Heuer A."/>
            <person name="Rast P."/>
            <person name="Oberbeckmann S."/>
            <person name="Bunk B."/>
            <person name="Jeske O."/>
            <person name="Meyerdierks A."/>
            <person name="Storesund J.E."/>
            <person name="Kallscheuer N."/>
            <person name="Luecker S."/>
            <person name="Lage O.M."/>
            <person name="Pohl T."/>
            <person name="Merkel B.J."/>
            <person name="Hornburger P."/>
            <person name="Mueller R.-W."/>
            <person name="Bruemmer F."/>
            <person name="Labrenz M."/>
            <person name="Spormann A.M."/>
            <person name="Op den Camp H."/>
            <person name="Overmann J."/>
            <person name="Amann R."/>
            <person name="Jetten M.S.M."/>
            <person name="Mascher T."/>
            <person name="Medema M.H."/>
            <person name="Devos D.P."/>
            <person name="Kaster A.-K."/>
            <person name="Ovreas L."/>
            <person name="Rohde M."/>
            <person name="Galperin M.Y."/>
            <person name="Jogler C."/>
        </authorList>
    </citation>
    <scope>NUCLEOTIDE SEQUENCE [LARGE SCALE GENOMIC DNA]</scope>
    <source>
        <strain evidence="1 2">K22_7</strain>
    </source>
</reference>
<evidence type="ECO:0000313" key="1">
    <source>
        <dbReference type="EMBL" id="QDT06777.1"/>
    </source>
</evidence>
<sequence>MHRQIAAASIACSFPRESPDVVSGANGKLETAKNPSISAVAVSIGSLLPPSQMVRNRLGKPQFLPIRPIRGFVQTLLILRHGKLGRSIWGRVGVTRPSSKFSKNRY</sequence>
<organism evidence="1 2">
    <name type="scientific">Rubripirellula lacrimiformis</name>
    <dbReference type="NCBI Taxonomy" id="1930273"/>
    <lineage>
        <taxon>Bacteria</taxon>
        <taxon>Pseudomonadati</taxon>
        <taxon>Planctomycetota</taxon>
        <taxon>Planctomycetia</taxon>
        <taxon>Pirellulales</taxon>
        <taxon>Pirellulaceae</taxon>
        <taxon>Rubripirellula</taxon>
    </lineage>
</organism>
<gene>
    <name evidence="1" type="ORF">K227x_51930</name>
</gene>
<proteinExistence type="predicted"/>
<dbReference type="AlphaFoldDB" id="A0A517NI11"/>
<dbReference type="KEGG" id="rlc:K227x_51930"/>
<dbReference type="EMBL" id="CP036525">
    <property type="protein sequence ID" value="QDT06777.1"/>
    <property type="molecule type" value="Genomic_DNA"/>
</dbReference>
<dbReference type="Proteomes" id="UP000318538">
    <property type="component" value="Chromosome"/>
</dbReference>
<evidence type="ECO:0000313" key="2">
    <source>
        <dbReference type="Proteomes" id="UP000318538"/>
    </source>
</evidence>
<name>A0A517NI11_9BACT</name>
<keyword evidence="2" id="KW-1185">Reference proteome</keyword>
<accession>A0A517NI11</accession>
<protein>
    <submittedName>
        <fullName evidence="1">Uncharacterized protein</fullName>
    </submittedName>
</protein>